<feature type="coiled-coil region" evidence="1">
    <location>
        <begin position="228"/>
        <end position="255"/>
    </location>
</feature>
<sequence>MLLPPAVARVFQDDPLPLLWTTKPSPGSAPGMRLRPLKPPPKPDEEVNLVIRKAMRPKPRLKQGASQTPSSSPHSTPGLTPSPPKSASPFGNDGGMGMFWCWLAAADASPGARQHRGAQGLLRRAAAAAAGATGATGAATGGALAPRPAQPAPRHRATPTASSATSATSEALVTPEVPRTAEPIPNPKERGNCLSDTFLNVLDRELRSVGLPSQLHHRISSAVGRSLNELLDAQQKDLEARLQAMLKKDQESEERFWMHASAVRKELHDREVKQAKESEARFWSHAGEVRKATYHQARMEASQVLQRAVVDGSLAEAIFSQVAKSSDEPTEAADRTSTETRDGPWHLLPSVGTWLNPAPDASRNLPAEVPEVPEVSEVLEVPAAYCYDNDHCDFVLCEELVDEMVEQVVVSSLSWVEAMLEAESEVHGLQQPNAIPNRLVLDKAHPEDEQPSERMPRLDPSQAREGREAEVPEEAVNQVAASLLSAARSGNTREGETAQAAEVMKQVAANLLQAARDGTLLRWQAEHLAQRLQRGSQAPGIGDLESPDGSERPMISRSSCSEVASIAVHDALEFAAKHLATLEDLRDDLSMSVALSQVSQGSEREWFLSEVAGEVTHQVMNALES</sequence>
<feature type="region of interest" description="Disordered" evidence="2">
    <location>
        <begin position="136"/>
        <end position="191"/>
    </location>
</feature>
<feature type="region of interest" description="Disordered" evidence="2">
    <location>
        <begin position="321"/>
        <end position="346"/>
    </location>
</feature>
<dbReference type="EMBL" id="CAMXCT020004001">
    <property type="protein sequence ID" value="CAL1160604.1"/>
    <property type="molecule type" value="Genomic_DNA"/>
</dbReference>
<dbReference type="EMBL" id="CAMXCT010004001">
    <property type="protein sequence ID" value="CAI4007229.1"/>
    <property type="molecule type" value="Genomic_DNA"/>
</dbReference>
<organism evidence="3">
    <name type="scientific">Cladocopium goreaui</name>
    <dbReference type="NCBI Taxonomy" id="2562237"/>
    <lineage>
        <taxon>Eukaryota</taxon>
        <taxon>Sar</taxon>
        <taxon>Alveolata</taxon>
        <taxon>Dinophyceae</taxon>
        <taxon>Suessiales</taxon>
        <taxon>Symbiodiniaceae</taxon>
        <taxon>Cladocopium</taxon>
    </lineage>
</organism>
<keyword evidence="1" id="KW-0175">Coiled coil</keyword>
<reference evidence="3" key="1">
    <citation type="submission" date="2022-10" db="EMBL/GenBank/DDBJ databases">
        <authorList>
            <person name="Chen Y."/>
            <person name="Dougan E. K."/>
            <person name="Chan C."/>
            <person name="Rhodes N."/>
            <person name="Thang M."/>
        </authorList>
    </citation>
    <scope>NUCLEOTIDE SEQUENCE</scope>
</reference>
<feature type="compositionally biased region" description="Basic and acidic residues" evidence="2">
    <location>
        <begin position="332"/>
        <end position="344"/>
    </location>
</feature>
<feature type="region of interest" description="Disordered" evidence="2">
    <location>
        <begin position="532"/>
        <end position="555"/>
    </location>
</feature>
<evidence type="ECO:0000313" key="3">
    <source>
        <dbReference type="EMBL" id="CAI4007229.1"/>
    </source>
</evidence>
<dbReference type="EMBL" id="CAMXCT030004001">
    <property type="protein sequence ID" value="CAL4794541.1"/>
    <property type="molecule type" value="Genomic_DNA"/>
</dbReference>
<comment type="caution">
    <text evidence="3">The sequence shown here is derived from an EMBL/GenBank/DDBJ whole genome shotgun (WGS) entry which is preliminary data.</text>
</comment>
<proteinExistence type="predicted"/>
<evidence type="ECO:0000256" key="2">
    <source>
        <dbReference type="SAM" id="MobiDB-lite"/>
    </source>
</evidence>
<evidence type="ECO:0000256" key="1">
    <source>
        <dbReference type="SAM" id="Coils"/>
    </source>
</evidence>
<feature type="compositionally biased region" description="Low complexity" evidence="2">
    <location>
        <begin position="158"/>
        <end position="169"/>
    </location>
</feature>
<accession>A0A9P1GEB0</accession>
<feature type="region of interest" description="Disordered" evidence="2">
    <location>
        <begin position="445"/>
        <end position="474"/>
    </location>
</feature>
<dbReference type="AlphaFoldDB" id="A0A9P1GEB0"/>
<feature type="compositionally biased region" description="Low complexity" evidence="2">
    <location>
        <begin position="66"/>
        <end position="79"/>
    </location>
</feature>
<feature type="compositionally biased region" description="Low complexity" evidence="2">
    <location>
        <begin position="136"/>
        <end position="147"/>
    </location>
</feature>
<feature type="compositionally biased region" description="Basic and acidic residues" evidence="2">
    <location>
        <begin position="445"/>
        <end position="470"/>
    </location>
</feature>
<reference evidence="4" key="2">
    <citation type="submission" date="2024-04" db="EMBL/GenBank/DDBJ databases">
        <authorList>
            <person name="Chen Y."/>
            <person name="Shah S."/>
            <person name="Dougan E. K."/>
            <person name="Thang M."/>
            <person name="Chan C."/>
        </authorList>
    </citation>
    <scope>NUCLEOTIDE SEQUENCE [LARGE SCALE GENOMIC DNA]</scope>
</reference>
<gene>
    <name evidence="3" type="ORF">C1SCF055_LOCUS32794</name>
</gene>
<evidence type="ECO:0000313" key="4">
    <source>
        <dbReference type="EMBL" id="CAL1160604.1"/>
    </source>
</evidence>
<keyword evidence="5" id="KW-1185">Reference proteome</keyword>
<feature type="region of interest" description="Disordered" evidence="2">
    <location>
        <begin position="13"/>
        <end position="91"/>
    </location>
</feature>
<evidence type="ECO:0000313" key="5">
    <source>
        <dbReference type="Proteomes" id="UP001152797"/>
    </source>
</evidence>
<name>A0A9P1GEB0_9DINO</name>
<dbReference type="Proteomes" id="UP001152797">
    <property type="component" value="Unassembled WGS sequence"/>
</dbReference>
<protein>
    <submittedName>
        <fullName evidence="3">Uncharacterized protein</fullName>
    </submittedName>
</protein>